<reference evidence="1 2" key="1">
    <citation type="submission" date="2021-07" db="EMBL/GenBank/DDBJ databases">
        <title>The Aristolochia fimbriata genome: insights into angiosperm evolution, floral development and chemical biosynthesis.</title>
        <authorList>
            <person name="Jiao Y."/>
        </authorList>
    </citation>
    <scope>NUCLEOTIDE SEQUENCE [LARGE SCALE GENOMIC DNA]</scope>
    <source>
        <strain evidence="1">IBCAS-2021</strain>
        <tissue evidence="1">Leaf</tissue>
    </source>
</reference>
<dbReference type="EMBL" id="JAINDJ010000006">
    <property type="protein sequence ID" value="KAG9443389.1"/>
    <property type="molecule type" value="Genomic_DNA"/>
</dbReference>
<organism evidence="1 2">
    <name type="scientific">Aristolochia fimbriata</name>
    <name type="common">White veined hardy Dutchman's pipe vine</name>
    <dbReference type="NCBI Taxonomy" id="158543"/>
    <lineage>
        <taxon>Eukaryota</taxon>
        <taxon>Viridiplantae</taxon>
        <taxon>Streptophyta</taxon>
        <taxon>Embryophyta</taxon>
        <taxon>Tracheophyta</taxon>
        <taxon>Spermatophyta</taxon>
        <taxon>Magnoliopsida</taxon>
        <taxon>Magnoliidae</taxon>
        <taxon>Piperales</taxon>
        <taxon>Aristolochiaceae</taxon>
        <taxon>Aristolochia</taxon>
    </lineage>
</organism>
<comment type="caution">
    <text evidence="1">The sequence shown here is derived from an EMBL/GenBank/DDBJ whole genome shotgun (WGS) entry which is preliminary data.</text>
</comment>
<sequence length="159" mass="17340">MGIDDLIPPLQAHSLTGIEESLSYPLPSRTLALSGNYWKGFCFCESRHESDRHGRRESLTSGLWAIGTMTAVCWGEFHPMSSSNGKPPGVELDLGNFLCPTSCAGLEAIMDSPSIYKEFYHSQRLRITSAVSGEVGIGPNSGIVLEQTRQLCSNQAYNV</sequence>
<dbReference type="Proteomes" id="UP000825729">
    <property type="component" value="Unassembled WGS sequence"/>
</dbReference>
<dbReference type="AlphaFoldDB" id="A0AAV7E3J3"/>
<evidence type="ECO:0000313" key="2">
    <source>
        <dbReference type="Proteomes" id="UP000825729"/>
    </source>
</evidence>
<keyword evidence="2" id="KW-1185">Reference proteome</keyword>
<proteinExistence type="predicted"/>
<evidence type="ECO:0000313" key="1">
    <source>
        <dbReference type="EMBL" id="KAG9443389.1"/>
    </source>
</evidence>
<gene>
    <name evidence="1" type="ORF">H6P81_014729</name>
</gene>
<name>A0AAV7E3J3_ARIFI</name>
<protein>
    <submittedName>
        <fullName evidence="1">Uncharacterized protein</fullName>
    </submittedName>
</protein>
<accession>A0AAV7E3J3</accession>